<dbReference type="SUPFAM" id="SSF103039">
    <property type="entry name" value="CheC-like"/>
    <property type="match status" value="1"/>
</dbReference>
<dbReference type="InterPro" id="IPR001543">
    <property type="entry name" value="FliN-like_C"/>
</dbReference>
<dbReference type="SUPFAM" id="SSF101801">
    <property type="entry name" value="Surface presentation of antigens (SPOA)"/>
    <property type="match status" value="1"/>
</dbReference>
<dbReference type="NCBIfam" id="NF005995">
    <property type="entry name" value="PRK08119.1"/>
    <property type="match status" value="1"/>
</dbReference>
<keyword evidence="10" id="KW-0966">Cell projection</keyword>
<evidence type="ECO:0000313" key="10">
    <source>
        <dbReference type="EMBL" id="MBM7560595.1"/>
    </source>
</evidence>
<dbReference type="InterPro" id="IPR012826">
    <property type="entry name" value="FliN"/>
</dbReference>
<dbReference type="Gene3D" id="2.30.330.10">
    <property type="entry name" value="SpoA-like"/>
    <property type="match status" value="1"/>
</dbReference>
<name>A0ABS2MMG0_9FIRM</name>
<dbReference type="Pfam" id="PF01052">
    <property type="entry name" value="FliMN_C"/>
    <property type="match status" value="1"/>
</dbReference>
<feature type="domain" description="CheC-like protein" evidence="9">
    <location>
        <begin position="129"/>
        <end position="165"/>
    </location>
</feature>
<dbReference type="InterPro" id="IPR028976">
    <property type="entry name" value="CheC-like_sf"/>
</dbReference>
<evidence type="ECO:0000256" key="2">
    <source>
        <dbReference type="ARBA" id="ARBA00009226"/>
    </source>
</evidence>
<evidence type="ECO:0000256" key="3">
    <source>
        <dbReference type="ARBA" id="ARBA00022475"/>
    </source>
</evidence>
<comment type="subcellular location">
    <subcellularLocation>
        <location evidence="1">Cell membrane</location>
        <topology evidence="1">Peripheral membrane protein</topology>
        <orientation evidence="1">Cytoplasmic side</orientation>
    </subcellularLocation>
</comment>
<evidence type="ECO:0000256" key="7">
    <source>
        <dbReference type="SAM" id="MobiDB-lite"/>
    </source>
</evidence>
<reference evidence="10 11" key="1">
    <citation type="submission" date="2021-01" db="EMBL/GenBank/DDBJ databases">
        <title>Genomic Encyclopedia of Type Strains, Phase IV (KMG-IV): sequencing the most valuable type-strain genomes for metagenomic binning, comparative biology and taxonomic classification.</title>
        <authorList>
            <person name="Goeker M."/>
        </authorList>
    </citation>
    <scope>NUCLEOTIDE SEQUENCE [LARGE SCALE GENOMIC DNA]</scope>
    <source>
        <strain evidence="10 11">DSM 24436</strain>
    </source>
</reference>
<protein>
    <submittedName>
        <fullName evidence="10">Flagellar motor switch protein FliN/FliY</fullName>
    </submittedName>
</protein>
<dbReference type="NCBIfam" id="TIGR02480">
    <property type="entry name" value="fliN"/>
    <property type="match status" value="1"/>
</dbReference>
<evidence type="ECO:0000256" key="4">
    <source>
        <dbReference type="ARBA" id="ARBA00022500"/>
    </source>
</evidence>
<evidence type="ECO:0000256" key="6">
    <source>
        <dbReference type="ARBA" id="ARBA00023136"/>
    </source>
</evidence>
<dbReference type="EMBL" id="JAFBDT010000001">
    <property type="protein sequence ID" value="MBM7560595.1"/>
    <property type="molecule type" value="Genomic_DNA"/>
</dbReference>
<keyword evidence="10" id="KW-0969">Cilium</keyword>
<gene>
    <name evidence="10" type="ORF">JOC49_000104</name>
</gene>
<feature type="domain" description="Flagellar motor switch protein FliN-like C-terminal" evidence="8">
    <location>
        <begin position="300"/>
        <end position="370"/>
    </location>
</feature>
<keyword evidence="5" id="KW-0283">Flagellar rotation</keyword>
<dbReference type="PANTHER" id="PTHR43484">
    <property type="match status" value="1"/>
</dbReference>
<comment type="caution">
    <text evidence="10">The sequence shown here is derived from an EMBL/GenBank/DDBJ whole genome shotgun (WGS) entry which is preliminary data.</text>
</comment>
<dbReference type="PRINTS" id="PR00956">
    <property type="entry name" value="FLGMOTORFLIN"/>
</dbReference>
<keyword evidence="3" id="KW-1003">Cell membrane</keyword>
<dbReference type="InterPro" id="IPR007597">
    <property type="entry name" value="CheC"/>
</dbReference>
<sequence length="377" mass="41224">MTDMLSQEEIDALLGGGAPVTENSTVEALTDEEADAIGEIGNISMGTAATTLFTLLNKKVTITTPKVSETTMEALANEFVDPSVLINITYRVGIEGVNFLILHEKDVKIITDLMMGNDGTNVSSELNDLHLSAISEAMNQMIGSSSTSLSEMLGKKIDISPPEAYHDKISELDYNQFGVNDQDRVVKISFRMTVGDLIDSEIMQVLPLEVAKQMVSTLISGKDEPEQEAKPAPAKEKQPEPAEAEDVISPSVAPPKQAYYYEEDQSPSRVSNEKVNAVPLQFENFDSNSAQMYYNNDIDLIRDVPLEITVELGKTGKKINEILDFGVGTVIELDRLVGEPLDILANGKRIAKGEVVVVDENYGIRITDIVIPRKVTE</sequence>
<keyword evidence="10" id="KW-0282">Flagellum</keyword>
<organism evidence="10 11">
    <name type="scientific">Fusibacter tunisiensis</name>
    <dbReference type="NCBI Taxonomy" id="1008308"/>
    <lineage>
        <taxon>Bacteria</taxon>
        <taxon>Bacillati</taxon>
        <taxon>Bacillota</taxon>
        <taxon>Clostridia</taxon>
        <taxon>Eubacteriales</taxon>
        <taxon>Eubacteriales Family XII. Incertae Sedis</taxon>
        <taxon>Fusibacter</taxon>
    </lineage>
</organism>
<dbReference type="Proteomes" id="UP000767854">
    <property type="component" value="Unassembled WGS sequence"/>
</dbReference>
<evidence type="ECO:0000313" key="11">
    <source>
        <dbReference type="Proteomes" id="UP000767854"/>
    </source>
</evidence>
<keyword evidence="4" id="KW-0145">Chemotaxis</keyword>
<dbReference type="PANTHER" id="PTHR43484:SF1">
    <property type="entry name" value="FLAGELLAR MOTOR SWITCH PROTEIN FLIN"/>
    <property type="match status" value="1"/>
</dbReference>
<evidence type="ECO:0000259" key="9">
    <source>
        <dbReference type="Pfam" id="PF04509"/>
    </source>
</evidence>
<dbReference type="CDD" id="cd17907">
    <property type="entry name" value="FliY_FliN-Y"/>
    <property type="match status" value="1"/>
</dbReference>
<evidence type="ECO:0000259" key="8">
    <source>
        <dbReference type="Pfam" id="PF01052"/>
    </source>
</evidence>
<feature type="compositionally biased region" description="Basic and acidic residues" evidence="7">
    <location>
        <begin position="221"/>
        <end position="240"/>
    </location>
</feature>
<keyword evidence="11" id="KW-1185">Reference proteome</keyword>
<comment type="similarity">
    <text evidence="2">Belongs to the FliN/MopA/SpaO family.</text>
</comment>
<feature type="region of interest" description="Disordered" evidence="7">
    <location>
        <begin position="221"/>
        <end position="249"/>
    </location>
</feature>
<dbReference type="InterPro" id="IPR036429">
    <property type="entry name" value="SpoA-like_sf"/>
</dbReference>
<dbReference type="RefSeq" id="WP_204661120.1">
    <property type="nucleotide sequence ID" value="NZ_JAFBDT010000001.1"/>
</dbReference>
<accession>A0ABS2MMG0</accession>
<dbReference type="InterPro" id="IPR001172">
    <property type="entry name" value="FliN_T3SS_HrcQb"/>
</dbReference>
<dbReference type="InterPro" id="IPR051469">
    <property type="entry name" value="FliN/MopA/SpaO"/>
</dbReference>
<proteinExistence type="inferred from homology"/>
<evidence type="ECO:0000256" key="1">
    <source>
        <dbReference type="ARBA" id="ARBA00004413"/>
    </source>
</evidence>
<feature type="domain" description="CheC-like protein" evidence="9">
    <location>
        <begin position="32"/>
        <end position="68"/>
    </location>
</feature>
<dbReference type="Pfam" id="PF04509">
    <property type="entry name" value="CheC"/>
    <property type="match status" value="2"/>
</dbReference>
<dbReference type="Gene3D" id="3.40.1550.10">
    <property type="entry name" value="CheC-like"/>
    <property type="match status" value="1"/>
</dbReference>
<evidence type="ECO:0000256" key="5">
    <source>
        <dbReference type="ARBA" id="ARBA00022779"/>
    </source>
</evidence>
<keyword evidence="6" id="KW-0472">Membrane</keyword>